<accession>A0A1X7SX51</accession>
<dbReference type="InParanoid" id="A0A1X7SX51"/>
<dbReference type="EnsemblMetazoa" id="Aqu2.1.06709_001">
    <property type="protein sequence ID" value="Aqu2.1.06709_001"/>
    <property type="gene ID" value="Aqu2.1.06709"/>
</dbReference>
<sequence length="61" mass="6959">METLVAFKFVSTVFLFLDILKETMKKILAAEEAVQIENPGHEHVYSNSVNYYSCDEQNGSE</sequence>
<dbReference type="AlphaFoldDB" id="A0A1X7SX51"/>
<organism evidence="1">
    <name type="scientific">Amphimedon queenslandica</name>
    <name type="common">Sponge</name>
    <dbReference type="NCBI Taxonomy" id="400682"/>
    <lineage>
        <taxon>Eukaryota</taxon>
        <taxon>Metazoa</taxon>
        <taxon>Porifera</taxon>
        <taxon>Demospongiae</taxon>
        <taxon>Heteroscleromorpha</taxon>
        <taxon>Haplosclerida</taxon>
        <taxon>Niphatidae</taxon>
        <taxon>Amphimedon</taxon>
    </lineage>
</organism>
<reference evidence="1" key="1">
    <citation type="submission" date="2017-05" db="UniProtKB">
        <authorList>
            <consortium name="EnsemblMetazoa"/>
        </authorList>
    </citation>
    <scope>IDENTIFICATION</scope>
</reference>
<name>A0A1X7SX51_AMPQE</name>
<proteinExistence type="predicted"/>
<evidence type="ECO:0000313" key="1">
    <source>
        <dbReference type="EnsemblMetazoa" id="Aqu2.1.06709_001"/>
    </source>
</evidence>
<protein>
    <submittedName>
        <fullName evidence="1">Uncharacterized protein</fullName>
    </submittedName>
</protein>